<evidence type="ECO:0000256" key="4">
    <source>
        <dbReference type="ARBA" id="ARBA00022679"/>
    </source>
</evidence>
<dbReference type="GO" id="GO:0009236">
    <property type="term" value="P:cobalamin biosynthetic process"/>
    <property type="evidence" value="ECO:0007669"/>
    <property type="project" value="UniProtKB-UniPathway"/>
</dbReference>
<sequence length="189" mass="20419">MKDEEFLRGQRVPMTKEPVRLLALERLELEEAALLIDVGAGTGSVALEAARRFPRLRVAAIERNAAALALIEENCRRLGCRNVEIIPGVAPLPLEVTADAVFIGGSGGRLTALIDWALAHLRPGGRLVLTFILLDNLNQALSHLGQLPVSALECAQLQVSALTPLGDGRYFKPANPTYLISCRKEANHA</sequence>
<dbReference type="UniPathway" id="UPA00148"/>
<dbReference type="EMBL" id="QDKH01000018">
    <property type="protein sequence ID" value="PWC13427.1"/>
    <property type="molecule type" value="Genomic_DNA"/>
</dbReference>
<dbReference type="GO" id="GO:0008276">
    <property type="term" value="F:protein methyltransferase activity"/>
    <property type="evidence" value="ECO:0007669"/>
    <property type="project" value="InterPro"/>
</dbReference>
<comment type="pathway">
    <text evidence="1">Cofactor biosynthesis; adenosylcobalamin biosynthesis.</text>
</comment>
<dbReference type="Proteomes" id="UP000296159">
    <property type="component" value="Unassembled WGS sequence"/>
</dbReference>
<gene>
    <name evidence="7" type="ORF">DDT56_15365</name>
</gene>
<dbReference type="SUPFAM" id="SSF53335">
    <property type="entry name" value="S-adenosyl-L-methionine-dependent methyltransferases"/>
    <property type="match status" value="1"/>
</dbReference>
<dbReference type="InterPro" id="IPR041698">
    <property type="entry name" value="Methyltransf_25"/>
</dbReference>
<dbReference type="NCBIfam" id="TIGR02469">
    <property type="entry name" value="CbiT"/>
    <property type="match status" value="1"/>
</dbReference>
<reference evidence="7 8" key="1">
    <citation type="submission" date="2018-04" db="EMBL/GenBank/DDBJ databases">
        <title>Brenneria corticis sp.nov.</title>
        <authorList>
            <person name="Li Y."/>
        </authorList>
    </citation>
    <scope>NUCLEOTIDE SEQUENCE [LARGE SCALE GENOMIC DNA]</scope>
    <source>
        <strain evidence="7 8">CFCC 11842</strain>
    </source>
</reference>
<dbReference type="GO" id="GO:0032259">
    <property type="term" value="P:methylation"/>
    <property type="evidence" value="ECO:0007669"/>
    <property type="project" value="UniProtKB-KW"/>
</dbReference>
<keyword evidence="5" id="KW-0949">S-adenosyl-L-methionine</keyword>
<dbReference type="InterPro" id="IPR029063">
    <property type="entry name" value="SAM-dependent_MTases_sf"/>
</dbReference>
<dbReference type="NCBIfam" id="NF006138">
    <property type="entry name" value="PRK08287.1"/>
    <property type="match status" value="1"/>
</dbReference>
<evidence type="ECO:0000313" key="8">
    <source>
        <dbReference type="Proteomes" id="UP000296159"/>
    </source>
</evidence>
<dbReference type="CDD" id="cd02440">
    <property type="entry name" value="AdoMet_MTases"/>
    <property type="match status" value="1"/>
</dbReference>
<dbReference type="InterPro" id="IPR014008">
    <property type="entry name" value="Cbl_synth_MTase_CbiT"/>
</dbReference>
<keyword evidence="3 7" id="KW-0489">Methyltransferase</keyword>
<organism evidence="7 8">
    <name type="scientific">Brenneria corticis</name>
    <dbReference type="NCBI Taxonomy" id="2173106"/>
    <lineage>
        <taxon>Bacteria</taxon>
        <taxon>Pseudomonadati</taxon>
        <taxon>Pseudomonadota</taxon>
        <taxon>Gammaproteobacteria</taxon>
        <taxon>Enterobacterales</taxon>
        <taxon>Pectobacteriaceae</taxon>
        <taxon>Brenneria</taxon>
    </lineage>
</organism>
<dbReference type="InterPro" id="IPR050714">
    <property type="entry name" value="Cobalamin_biosynth_MTase"/>
</dbReference>
<keyword evidence="4 7" id="KW-0808">Transferase</keyword>
<dbReference type="PANTHER" id="PTHR43182">
    <property type="entry name" value="COBALT-PRECORRIN-6B C(15)-METHYLTRANSFERASE (DECARBOXYLATING)"/>
    <property type="match status" value="1"/>
</dbReference>
<evidence type="ECO:0000256" key="5">
    <source>
        <dbReference type="ARBA" id="ARBA00022691"/>
    </source>
</evidence>
<dbReference type="Gene3D" id="3.40.50.150">
    <property type="entry name" value="Vaccinia Virus protein VP39"/>
    <property type="match status" value="1"/>
</dbReference>
<evidence type="ECO:0000313" key="7">
    <source>
        <dbReference type="EMBL" id="PWC13427.1"/>
    </source>
</evidence>
<evidence type="ECO:0000256" key="3">
    <source>
        <dbReference type="ARBA" id="ARBA00022603"/>
    </source>
</evidence>
<keyword evidence="2" id="KW-0169">Cobalamin biosynthesis</keyword>
<evidence type="ECO:0000256" key="1">
    <source>
        <dbReference type="ARBA" id="ARBA00004953"/>
    </source>
</evidence>
<accession>A0A2U1TVI9</accession>
<proteinExistence type="predicted"/>
<feature type="domain" description="Methyltransferase" evidence="6">
    <location>
        <begin position="36"/>
        <end position="125"/>
    </location>
</feature>
<dbReference type="AlphaFoldDB" id="A0A2U1TVI9"/>
<name>A0A2U1TVI9_9GAMM</name>
<comment type="caution">
    <text evidence="7">The sequence shown here is derived from an EMBL/GenBank/DDBJ whole genome shotgun (WGS) entry which is preliminary data.</text>
</comment>
<dbReference type="RefSeq" id="WP_136167304.1">
    <property type="nucleotide sequence ID" value="NZ_KZ819084.1"/>
</dbReference>
<dbReference type="PANTHER" id="PTHR43182:SF1">
    <property type="entry name" value="COBALT-PRECORRIN-7 C(5)-METHYLTRANSFERASE"/>
    <property type="match status" value="1"/>
</dbReference>
<dbReference type="Pfam" id="PF13649">
    <property type="entry name" value="Methyltransf_25"/>
    <property type="match status" value="1"/>
</dbReference>
<protein>
    <submittedName>
        <fullName evidence="7">Cobalt-precorrin-6Y C(15)-methyltransferase</fullName>
    </submittedName>
</protein>
<evidence type="ECO:0000259" key="6">
    <source>
        <dbReference type="Pfam" id="PF13649"/>
    </source>
</evidence>
<keyword evidence="8" id="KW-1185">Reference proteome</keyword>
<evidence type="ECO:0000256" key="2">
    <source>
        <dbReference type="ARBA" id="ARBA00022573"/>
    </source>
</evidence>